<gene>
    <name evidence="1" type="ORF">PX52LOC_00775</name>
</gene>
<protein>
    <submittedName>
        <fullName evidence="1">Uncharacterized protein</fullName>
    </submittedName>
</protein>
<dbReference type="KEGG" id="lrs:PX52LOC_00775"/>
<keyword evidence="2" id="KW-1185">Reference proteome</keyword>
<dbReference type="InterPro" id="IPR054219">
    <property type="entry name" value="DUF6939"/>
</dbReference>
<proteinExistence type="predicted"/>
<evidence type="ECO:0000313" key="2">
    <source>
        <dbReference type="Proteomes" id="UP000324974"/>
    </source>
</evidence>
<dbReference type="Pfam" id="PF22075">
    <property type="entry name" value="DUF6939"/>
    <property type="match status" value="1"/>
</dbReference>
<dbReference type="RefSeq" id="WP_246173645.1">
    <property type="nucleotide sequence ID" value="NZ_CP042425.1"/>
</dbReference>
<sequence>MPSFAPCVFVPYRLRKQLPANAVVYDVSSYADDPYCTLSPMWPHGGIPVPGMLGTTSDSVEGIWQGLKLIDGKTAPRYFKGQGHKRGGKPRGHQYGDKLLKIVEAREKVYRVAYEWMLDHRADPELLAEFVRQAFAGVTQYFHDVSSNGSIGNPDEGWAHAAVLVQYLNRRCRRSMD</sequence>
<name>A0A5C1A6B5_9BACT</name>
<dbReference type="Proteomes" id="UP000324974">
    <property type="component" value="Chromosome"/>
</dbReference>
<organism evidence="1 2">
    <name type="scientific">Limnoglobus roseus</name>
    <dbReference type="NCBI Taxonomy" id="2598579"/>
    <lineage>
        <taxon>Bacteria</taxon>
        <taxon>Pseudomonadati</taxon>
        <taxon>Planctomycetota</taxon>
        <taxon>Planctomycetia</taxon>
        <taxon>Gemmatales</taxon>
        <taxon>Gemmataceae</taxon>
        <taxon>Limnoglobus</taxon>
    </lineage>
</organism>
<dbReference type="EMBL" id="CP042425">
    <property type="protein sequence ID" value="QEL13915.1"/>
    <property type="molecule type" value="Genomic_DNA"/>
</dbReference>
<accession>A0A5C1A6B5</accession>
<evidence type="ECO:0000313" key="1">
    <source>
        <dbReference type="EMBL" id="QEL13915.1"/>
    </source>
</evidence>
<reference evidence="2" key="1">
    <citation type="submission" date="2019-08" db="EMBL/GenBank/DDBJ databases">
        <title>Limnoglobus roseus gen. nov., sp. nov., a novel freshwater planctomycete with a giant genome from the family Gemmataceae.</title>
        <authorList>
            <person name="Kulichevskaya I.S."/>
            <person name="Naumoff D.G."/>
            <person name="Miroshnikov K."/>
            <person name="Ivanova A."/>
            <person name="Philippov D.A."/>
            <person name="Hakobyan A."/>
            <person name="Rijpstra I.C."/>
            <person name="Sinninghe Damste J.S."/>
            <person name="Liesack W."/>
            <person name="Dedysh S.N."/>
        </authorList>
    </citation>
    <scope>NUCLEOTIDE SEQUENCE [LARGE SCALE GENOMIC DNA]</scope>
    <source>
        <strain evidence="2">PX52</strain>
    </source>
</reference>
<dbReference type="AlphaFoldDB" id="A0A5C1A6B5"/>